<evidence type="ECO:0000256" key="1">
    <source>
        <dbReference type="ARBA" id="ARBA00001953"/>
    </source>
</evidence>
<protein>
    <submittedName>
        <fullName evidence="9">Uncharacterized protein</fullName>
    </submittedName>
</protein>
<dbReference type="InterPro" id="IPR016185">
    <property type="entry name" value="PreATP-grasp_dom_sf"/>
</dbReference>
<name>A0A0A1T6C0_9HYPO</name>
<dbReference type="GO" id="GO:0046872">
    <property type="term" value="F:metal ion binding"/>
    <property type="evidence" value="ECO:0007669"/>
    <property type="project" value="InterPro"/>
</dbReference>
<dbReference type="PANTHER" id="PTHR18866:SF127">
    <property type="match status" value="1"/>
</dbReference>
<dbReference type="GO" id="GO:0016874">
    <property type="term" value="F:ligase activity"/>
    <property type="evidence" value="ECO:0007669"/>
    <property type="project" value="UniProtKB-KW"/>
</dbReference>
<feature type="domain" description="ATP-grasp" evidence="7">
    <location>
        <begin position="148"/>
        <end position="349"/>
    </location>
</feature>
<keyword evidence="4 6" id="KW-0067">ATP-binding</keyword>
<dbReference type="FunFam" id="3.30.1490.20:FF:000003">
    <property type="entry name" value="acetyl-CoA carboxylase isoform X1"/>
    <property type="match status" value="1"/>
</dbReference>
<dbReference type="Pfam" id="PF02785">
    <property type="entry name" value="Biotin_carb_C"/>
    <property type="match status" value="1"/>
</dbReference>
<keyword evidence="5" id="KW-0092">Biotin</keyword>
<evidence type="ECO:0000256" key="3">
    <source>
        <dbReference type="ARBA" id="ARBA00022741"/>
    </source>
</evidence>
<evidence type="ECO:0000256" key="5">
    <source>
        <dbReference type="ARBA" id="ARBA00023267"/>
    </source>
</evidence>
<sequence length="471" mass="52289">MLRRFKISPRRHPLNSPWRLSFRFLAPLPTDKHGRPGLQRVLIANRGEIACRVINTCRLLNIVSSPFTLTTDELIRLGSIDQAGGNLYLNAELVVKVALDAGADGIHPGYGYLSENADFATAVLAARIKFIGPSASTMSTLGDKRSAKAFLRENDPTVPLIPGFAGSSSNANVDMDKVAKQIGYPIMLKASAGGGGKRMRIVSNPEQLQSGLERAQPEAQRFFGSSDCILEKYIEAYKHIEIQIIGDSHGNVASLGERDCSVQRRHQKVIEETPSPWLTAEKRQEMSDVAVRIGQLLHYENAGTVEFVFDVATSNFYFLEVNTRLQVEHPITEEVTRLDIVSLQLYVAAGGNLLQLEPLQNIPQIDYAIECRLYAEDPGREFYPSHGLIRLWQPATFTPFANRTVRFETGIDTGSRISIYFDSMIAKIIVWEPNTALARATMRRVLAETACVGVATNHLFSQRPFSQCKTP</sequence>
<evidence type="ECO:0000256" key="6">
    <source>
        <dbReference type="PROSITE-ProRule" id="PRU00409"/>
    </source>
</evidence>
<dbReference type="PANTHER" id="PTHR18866">
    <property type="entry name" value="CARBOXYLASE:PYRUVATE/ACETYL-COA/PROPIONYL-COA CARBOXYLASE"/>
    <property type="match status" value="1"/>
</dbReference>
<dbReference type="Pfam" id="PF00289">
    <property type="entry name" value="Biotin_carb_N"/>
    <property type="match status" value="1"/>
</dbReference>
<dbReference type="HOGENOM" id="CLU_000395_3_2_1"/>
<dbReference type="SUPFAM" id="SSF56059">
    <property type="entry name" value="Glutathione synthetase ATP-binding domain-like"/>
    <property type="match status" value="1"/>
</dbReference>
<feature type="domain" description="Biotin carboxylation" evidence="8">
    <location>
        <begin position="37"/>
        <end position="471"/>
    </location>
</feature>
<keyword evidence="10" id="KW-1185">Reference proteome</keyword>
<evidence type="ECO:0000313" key="9">
    <source>
        <dbReference type="EMBL" id="CEJ81630.1"/>
    </source>
</evidence>
<evidence type="ECO:0000259" key="8">
    <source>
        <dbReference type="PROSITE" id="PS50979"/>
    </source>
</evidence>
<dbReference type="SMART" id="SM00878">
    <property type="entry name" value="Biotin_carb_C"/>
    <property type="match status" value="1"/>
</dbReference>
<gene>
    <name evidence="9" type="ORF">VHEMI01749</name>
</gene>
<dbReference type="PROSITE" id="PS50975">
    <property type="entry name" value="ATP_GRASP"/>
    <property type="match status" value="1"/>
</dbReference>
<dbReference type="SUPFAM" id="SSF52440">
    <property type="entry name" value="PreATP-grasp domain"/>
    <property type="match status" value="1"/>
</dbReference>
<dbReference type="STRING" id="1531966.A0A0A1T6C0"/>
<dbReference type="SUPFAM" id="SSF51246">
    <property type="entry name" value="Rudiment single hybrid motif"/>
    <property type="match status" value="1"/>
</dbReference>
<keyword evidence="3 6" id="KW-0547">Nucleotide-binding</keyword>
<dbReference type="GO" id="GO:0005524">
    <property type="term" value="F:ATP binding"/>
    <property type="evidence" value="ECO:0007669"/>
    <property type="project" value="UniProtKB-UniRule"/>
</dbReference>
<organism evidence="9 10">
    <name type="scientific">[Torrubiella] hemipterigena</name>
    <dbReference type="NCBI Taxonomy" id="1531966"/>
    <lineage>
        <taxon>Eukaryota</taxon>
        <taxon>Fungi</taxon>
        <taxon>Dikarya</taxon>
        <taxon>Ascomycota</taxon>
        <taxon>Pezizomycotina</taxon>
        <taxon>Sordariomycetes</taxon>
        <taxon>Hypocreomycetidae</taxon>
        <taxon>Hypocreales</taxon>
        <taxon>Clavicipitaceae</taxon>
        <taxon>Clavicipitaceae incertae sedis</taxon>
        <taxon>'Torrubiella' clade</taxon>
    </lineage>
</organism>
<dbReference type="InterPro" id="IPR005482">
    <property type="entry name" value="Biotin_COase_C"/>
</dbReference>
<comment type="cofactor">
    <cofactor evidence="1">
        <name>biotin</name>
        <dbReference type="ChEBI" id="CHEBI:57586"/>
    </cofactor>
</comment>
<dbReference type="PROSITE" id="PS00867">
    <property type="entry name" value="CPSASE_2"/>
    <property type="match status" value="1"/>
</dbReference>
<dbReference type="EMBL" id="CDHN01000001">
    <property type="protein sequence ID" value="CEJ81630.1"/>
    <property type="molecule type" value="Genomic_DNA"/>
</dbReference>
<keyword evidence="2" id="KW-0436">Ligase</keyword>
<reference evidence="9 10" key="1">
    <citation type="journal article" date="2015" name="Genome Announc.">
        <title>Draft Genome Sequence and Gene Annotation of the Entomopathogenic Fungus Verticillium hemipterigenum.</title>
        <authorList>
            <person name="Horn F."/>
            <person name="Habel A."/>
            <person name="Scharf D.H."/>
            <person name="Dworschak J."/>
            <person name="Brakhage A.A."/>
            <person name="Guthke R."/>
            <person name="Hertweck C."/>
            <person name="Linde J."/>
        </authorList>
    </citation>
    <scope>NUCLEOTIDE SEQUENCE [LARGE SCALE GENOMIC DNA]</scope>
</reference>
<dbReference type="InterPro" id="IPR011761">
    <property type="entry name" value="ATP-grasp"/>
</dbReference>
<accession>A0A0A1T6C0</accession>
<dbReference type="InterPro" id="IPR011054">
    <property type="entry name" value="Rudment_hybrid_motif"/>
</dbReference>
<dbReference type="InterPro" id="IPR005481">
    <property type="entry name" value="BC-like_N"/>
</dbReference>
<dbReference type="Gene3D" id="3.30.470.20">
    <property type="entry name" value="ATP-grasp fold, B domain"/>
    <property type="match status" value="1"/>
</dbReference>
<dbReference type="AlphaFoldDB" id="A0A0A1T6C0"/>
<dbReference type="InterPro" id="IPR050856">
    <property type="entry name" value="Biotin_carboxylase_complex"/>
</dbReference>
<evidence type="ECO:0000259" key="7">
    <source>
        <dbReference type="PROSITE" id="PS50975"/>
    </source>
</evidence>
<dbReference type="Proteomes" id="UP000039046">
    <property type="component" value="Unassembled WGS sequence"/>
</dbReference>
<dbReference type="InterPro" id="IPR011764">
    <property type="entry name" value="Biotin_carboxylation_dom"/>
</dbReference>
<proteinExistence type="predicted"/>
<dbReference type="InterPro" id="IPR005479">
    <property type="entry name" value="CPAse_ATP-bd"/>
</dbReference>
<evidence type="ECO:0000256" key="4">
    <source>
        <dbReference type="ARBA" id="ARBA00022840"/>
    </source>
</evidence>
<dbReference type="PROSITE" id="PS50979">
    <property type="entry name" value="BC"/>
    <property type="match status" value="1"/>
</dbReference>
<dbReference type="OrthoDB" id="196847at2759"/>
<evidence type="ECO:0000313" key="10">
    <source>
        <dbReference type="Proteomes" id="UP000039046"/>
    </source>
</evidence>
<dbReference type="Pfam" id="PF02786">
    <property type="entry name" value="CPSase_L_D2"/>
    <property type="match status" value="1"/>
</dbReference>
<evidence type="ECO:0000256" key="2">
    <source>
        <dbReference type="ARBA" id="ARBA00022598"/>
    </source>
</evidence>